<keyword evidence="1" id="KW-0472">Membrane</keyword>
<sequence>MINIWNMTILDVSVYNIINWFYIYSFLGWVFESTYVSLKQGHIVNRGFITGPLCTIYGAGAVLVYLILKPLDGNVILIYAGGVVVPTILEYFTGTVMENIFKTSWWDYSEKKFNYKGRICLSSSIAWGFFTVALFLILQPAVVRFVALYSVSTGQKAVMIISLAYVVDFTVSAMATINLTSRLAKMELTISEFYDYIKSTRVYQNSKEFREKIDAYRNEAMDFSKLKANIYEKVNDISETAGSIFEEGKIIPKTFDTIKEKSEFYSKEFKEKLEKTSSYYITMVKNNSFITKRFIIAYPKFKVSNNRFNKYLEEIKKTFLQRDIFKEDKK</sequence>
<name>A0A1I0VKW2_9FIRM</name>
<evidence type="ECO:0000313" key="3">
    <source>
        <dbReference type="Proteomes" id="UP000198838"/>
    </source>
</evidence>
<feature type="transmembrane region" description="Helical" evidence="1">
    <location>
        <begin position="158"/>
        <end position="179"/>
    </location>
</feature>
<keyword evidence="3" id="KW-1185">Reference proteome</keyword>
<dbReference type="InterPro" id="IPR010540">
    <property type="entry name" value="CmpB_TMEM229"/>
</dbReference>
<dbReference type="Pfam" id="PF06541">
    <property type="entry name" value="ABC_trans_CmpB"/>
    <property type="match status" value="1"/>
</dbReference>
<dbReference type="AlphaFoldDB" id="A0A1I0VKW2"/>
<gene>
    <name evidence="2" type="ORF">SAMN05216249_10233</name>
</gene>
<feature type="transmembrane region" description="Helical" evidence="1">
    <location>
        <begin position="119"/>
        <end position="138"/>
    </location>
</feature>
<accession>A0A1I0VKW2</accession>
<feature type="transmembrane region" description="Helical" evidence="1">
    <location>
        <begin position="74"/>
        <end position="92"/>
    </location>
</feature>
<dbReference type="STRING" id="1120918.SAMN05216249_10233"/>
<reference evidence="2 3" key="1">
    <citation type="submission" date="2016-10" db="EMBL/GenBank/DDBJ databases">
        <authorList>
            <person name="de Groot N.N."/>
        </authorList>
    </citation>
    <scope>NUCLEOTIDE SEQUENCE [LARGE SCALE GENOMIC DNA]</scope>
    <source>
        <strain evidence="2 3">DSM 5522</strain>
    </source>
</reference>
<dbReference type="OrthoDB" id="9789229at2"/>
<protein>
    <submittedName>
        <fullName evidence="2">Uncharacterized membrane protein</fullName>
    </submittedName>
</protein>
<feature type="transmembrane region" description="Helical" evidence="1">
    <location>
        <begin position="12"/>
        <end position="31"/>
    </location>
</feature>
<keyword evidence="1" id="KW-0812">Transmembrane</keyword>
<dbReference type="RefSeq" id="WP_092869991.1">
    <property type="nucleotide sequence ID" value="NZ_FOJY01000002.1"/>
</dbReference>
<dbReference type="Proteomes" id="UP000198838">
    <property type="component" value="Unassembled WGS sequence"/>
</dbReference>
<evidence type="ECO:0000313" key="2">
    <source>
        <dbReference type="EMBL" id="SFA76206.1"/>
    </source>
</evidence>
<dbReference type="EMBL" id="FOJY01000002">
    <property type="protein sequence ID" value="SFA76206.1"/>
    <property type="molecule type" value="Genomic_DNA"/>
</dbReference>
<keyword evidence="1" id="KW-1133">Transmembrane helix</keyword>
<proteinExistence type="predicted"/>
<evidence type="ECO:0000256" key="1">
    <source>
        <dbReference type="SAM" id="Phobius"/>
    </source>
</evidence>
<organism evidence="2 3">
    <name type="scientific">Acetitomaculum ruminis DSM 5522</name>
    <dbReference type="NCBI Taxonomy" id="1120918"/>
    <lineage>
        <taxon>Bacteria</taxon>
        <taxon>Bacillati</taxon>
        <taxon>Bacillota</taxon>
        <taxon>Clostridia</taxon>
        <taxon>Lachnospirales</taxon>
        <taxon>Lachnospiraceae</taxon>
        <taxon>Acetitomaculum</taxon>
    </lineage>
</organism>
<feature type="transmembrane region" description="Helical" evidence="1">
    <location>
        <begin position="43"/>
        <end position="68"/>
    </location>
</feature>